<evidence type="ECO:0000256" key="6">
    <source>
        <dbReference type="SAM" id="Phobius"/>
    </source>
</evidence>
<evidence type="ECO:0000256" key="4">
    <source>
        <dbReference type="ARBA" id="ARBA00022989"/>
    </source>
</evidence>
<protein>
    <submittedName>
        <fullName evidence="7">Permease YjgP/YjgQ family protein</fullName>
    </submittedName>
</protein>
<dbReference type="KEGG" id="psl:Psta_2358"/>
<evidence type="ECO:0000256" key="5">
    <source>
        <dbReference type="ARBA" id="ARBA00023136"/>
    </source>
</evidence>
<accession>D2R3S4</accession>
<dbReference type="OrthoDB" id="262519at2"/>
<feature type="transmembrane region" description="Helical" evidence="6">
    <location>
        <begin position="7"/>
        <end position="30"/>
    </location>
</feature>
<dbReference type="InterPro" id="IPR005495">
    <property type="entry name" value="LptG/LptF_permease"/>
</dbReference>
<dbReference type="GO" id="GO:0015920">
    <property type="term" value="P:lipopolysaccharide transport"/>
    <property type="evidence" value="ECO:0007669"/>
    <property type="project" value="TreeGrafter"/>
</dbReference>
<evidence type="ECO:0000256" key="2">
    <source>
        <dbReference type="ARBA" id="ARBA00022475"/>
    </source>
</evidence>
<gene>
    <name evidence="7" type="ordered locus">Psta_2358</name>
</gene>
<evidence type="ECO:0000313" key="7">
    <source>
        <dbReference type="EMBL" id="ADB17028.1"/>
    </source>
</evidence>
<dbReference type="PANTHER" id="PTHR33529">
    <property type="entry name" value="SLR0882 PROTEIN-RELATED"/>
    <property type="match status" value="1"/>
</dbReference>
<name>D2R3S4_PIRSD</name>
<evidence type="ECO:0000256" key="3">
    <source>
        <dbReference type="ARBA" id="ARBA00022692"/>
    </source>
</evidence>
<feature type="transmembrane region" description="Helical" evidence="6">
    <location>
        <begin position="330"/>
        <end position="349"/>
    </location>
</feature>
<keyword evidence="4 6" id="KW-1133">Transmembrane helix</keyword>
<feature type="transmembrane region" description="Helical" evidence="6">
    <location>
        <begin position="305"/>
        <end position="323"/>
    </location>
</feature>
<evidence type="ECO:0000256" key="1">
    <source>
        <dbReference type="ARBA" id="ARBA00004651"/>
    </source>
</evidence>
<sequence length="386" mass="42556">MTTIDRYVLTIFIRVLLICFVSLAGLFVVIDCLGNLDEFSNYGEKHAGGILGVIFEYYSAHVLGFFDRTIGLLAMVAAIFTVTWLQRTQELTALAAAGISPARAMRSVFIAAGIVALLGAANREFNLPQMRAKLGRNAQDWLGENSRRFVPKFDMRSDILISGASTVAKEQKIVAPNFLLPDDRTEQLPVELVSWGRAIQAREALYQPATDEHPSGYLMRGVTQPLAVAQLSSVSLHNEPTILAPRDHRWLAPDECFVSSVVTFEQLAASNAWRQYLSTYELVTGLKTRTIQPGADIKVTLHARLVQPLLDMTLLFLGLPLVLTKGNRNIFLAAAICLLLVGSFFIVVMTCHSLGSNYLLSPTMAAWLPLLIFGPLAYATARPMWD</sequence>
<reference evidence="7 8" key="1">
    <citation type="journal article" date="2009" name="Stand. Genomic Sci.">
        <title>Complete genome sequence of Pirellula staleyi type strain (ATCC 27377).</title>
        <authorList>
            <person name="Clum A."/>
            <person name="Tindall B.J."/>
            <person name="Sikorski J."/>
            <person name="Ivanova N."/>
            <person name="Mavrommatis K."/>
            <person name="Lucas S."/>
            <person name="Glavina del Rio T."/>
            <person name="Nolan M."/>
            <person name="Chen F."/>
            <person name="Tice H."/>
            <person name="Pitluck S."/>
            <person name="Cheng J.F."/>
            <person name="Chertkov O."/>
            <person name="Brettin T."/>
            <person name="Han C."/>
            <person name="Detter J.C."/>
            <person name="Kuske C."/>
            <person name="Bruce D."/>
            <person name="Goodwin L."/>
            <person name="Ovchinikova G."/>
            <person name="Pati A."/>
            <person name="Mikhailova N."/>
            <person name="Chen A."/>
            <person name="Palaniappan K."/>
            <person name="Land M."/>
            <person name="Hauser L."/>
            <person name="Chang Y.J."/>
            <person name="Jeffries C.D."/>
            <person name="Chain P."/>
            <person name="Rohde M."/>
            <person name="Goker M."/>
            <person name="Bristow J."/>
            <person name="Eisen J.A."/>
            <person name="Markowitz V."/>
            <person name="Hugenholtz P."/>
            <person name="Kyrpides N.C."/>
            <person name="Klenk H.P."/>
            <person name="Lapidus A."/>
        </authorList>
    </citation>
    <scope>NUCLEOTIDE SEQUENCE [LARGE SCALE GENOMIC DNA]</scope>
    <source>
        <strain evidence="8">ATCC 27377 / DSM 6068 / ICPB 4128</strain>
    </source>
</reference>
<dbReference type="eggNOG" id="COG0795">
    <property type="taxonomic scope" value="Bacteria"/>
</dbReference>
<evidence type="ECO:0000313" key="8">
    <source>
        <dbReference type="Proteomes" id="UP000001887"/>
    </source>
</evidence>
<dbReference type="Proteomes" id="UP000001887">
    <property type="component" value="Chromosome"/>
</dbReference>
<comment type="subcellular location">
    <subcellularLocation>
        <location evidence="1">Cell membrane</location>
        <topology evidence="1">Multi-pass membrane protein</topology>
    </subcellularLocation>
</comment>
<feature type="transmembrane region" description="Helical" evidence="6">
    <location>
        <begin position="104"/>
        <end position="121"/>
    </location>
</feature>
<dbReference type="GO" id="GO:0043190">
    <property type="term" value="C:ATP-binding cassette (ABC) transporter complex"/>
    <property type="evidence" value="ECO:0007669"/>
    <property type="project" value="TreeGrafter"/>
</dbReference>
<proteinExistence type="predicted"/>
<dbReference type="HOGENOM" id="CLU_728954_0_0_0"/>
<feature type="transmembrane region" description="Helical" evidence="6">
    <location>
        <begin position="65"/>
        <end position="84"/>
    </location>
</feature>
<dbReference type="AlphaFoldDB" id="D2R3S4"/>
<feature type="transmembrane region" description="Helical" evidence="6">
    <location>
        <begin position="364"/>
        <end position="381"/>
    </location>
</feature>
<keyword evidence="8" id="KW-1185">Reference proteome</keyword>
<keyword evidence="2" id="KW-1003">Cell membrane</keyword>
<dbReference type="STRING" id="530564.Psta_2358"/>
<keyword evidence="3 6" id="KW-0812">Transmembrane</keyword>
<keyword evidence="5 6" id="KW-0472">Membrane</keyword>
<dbReference type="EMBL" id="CP001848">
    <property type="protein sequence ID" value="ADB17028.1"/>
    <property type="molecule type" value="Genomic_DNA"/>
</dbReference>
<dbReference type="Pfam" id="PF03739">
    <property type="entry name" value="LptF_LptG"/>
    <property type="match status" value="2"/>
</dbReference>
<dbReference type="PANTHER" id="PTHR33529:SF2">
    <property type="entry name" value="LIPOPOLYSACCHARIDE EXPORT SYSTEM PERMEASE PROTEIN LPTG"/>
    <property type="match status" value="1"/>
</dbReference>
<organism evidence="7 8">
    <name type="scientific">Pirellula staleyi (strain ATCC 27377 / DSM 6068 / ICPB 4128)</name>
    <name type="common">Pirella staleyi</name>
    <dbReference type="NCBI Taxonomy" id="530564"/>
    <lineage>
        <taxon>Bacteria</taxon>
        <taxon>Pseudomonadati</taxon>
        <taxon>Planctomycetota</taxon>
        <taxon>Planctomycetia</taxon>
        <taxon>Pirellulales</taxon>
        <taxon>Pirellulaceae</taxon>
        <taxon>Pirellula</taxon>
    </lineage>
</organism>